<dbReference type="FunFam" id="1.10.630.10:FF:000018">
    <property type="entry name" value="Cytochrome P450 monooxygenase"/>
    <property type="match status" value="1"/>
</dbReference>
<gene>
    <name evidence="8" type="ORF">AVL59_11945</name>
    <name evidence="9" type="ORF">J2Z21_001042</name>
</gene>
<keyword evidence="4 7" id="KW-0560">Oxidoreductase</keyword>
<dbReference type="EMBL" id="JAGGLP010000002">
    <property type="protein sequence ID" value="MBP2048118.1"/>
    <property type="molecule type" value="Genomic_DNA"/>
</dbReference>
<dbReference type="PROSITE" id="PS00086">
    <property type="entry name" value="CYTOCHROME_P450"/>
    <property type="match status" value="1"/>
</dbReference>
<reference evidence="9 11" key="2">
    <citation type="submission" date="2021-03" db="EMBL/GenBank/DDBJ databases">
        <title>Genomic Encyclopedia of Type Strains, Phase IV (KMG-IV): sequencing the most valuable type-strain genomes for metagenomic binning, comparative biology and taxonomic classification.</title>
        <authorList>
            <person name="Goeker M."/>
        </authorList>
    </citation>
    <scope>NUCLEOTIDE SEQUENCE [LARGE SCALE GENOMIC DNA]</scope>
    <source>
        <strain evidence="9 11">DSM 40499</strain>
    </source>
</reference>
<accession>A0A1B1AUL4</accession>
<dbReference type="Proteomes" id="UP000092659">
    <property type="component" value="Chromosome"/>
</dbReference>
<dbReference type="CDD" id="cd11033">
    <property type="entry name" value="CYP142-like"/>
    <property type="match status" value="1"/>
</dbReference>
<evidence type="ECO:0000256" key="5">
    <source>
        <dbReference type="ARBA" id="ARBA00023004"/>
    </source>
</evidence>
<name>A0A1B1AUL4_9ACTN</name>
<reference evidence="8 10" key="1">
    <citation type="submission" date="2016-06" db="EMBL/GenBank/DDBJ databases">
        <title>Complete genome sequence of Streptomyces griseochromogenes ATCC 14511, the Blasticidin S producer.</title>
        <authorList>
            <person name="Wu L."/>
        </authorList>
    </citation>
    <scope>NUCLEOTIDE SEQUENCE [LARGE SCALE GENOMIC DNA]</scope>
    <source>
        <strain evidence="8 10">ATCC 14511</strain>
    </source>
</reference>
<dbReference type="Gene3D" id="1.10.630.10">
    <property type="entry name" value="Cytochrome P450"/>
    <property type="match status" value="1"/>
</dbReference>
<dbReference type="GO" id="GO:0006707">
    <property type="term" value="P:cholesterol catabolic process"/>
    <property type="evidence" value="ECO:0007669"/>
    <property type="project" value="TreeGrafter"/>
</dbReference>
<dbReference type="GO" id="GO:0008395">
    <property type="term" value="F:steroid hydroxylase activity"/>
    <property type="evidence" value="ECO:0007669"/>
    <property type="project" value="TreeGrafter"/>
</dbReference>
<dbReference type="GO" id="GO:0036199">
    <property type="term" value="F:cholest-4-en-3-one 26-monooxygenase activity"/>
    <property type="evidence" value="ECO:0007669"/>
    <property type="project" value="TreeGrafter"/>
</dbReference>
<dbReference type="PANTHER" id="PTHR46696:SF4">
    <property type="entry name" value="BIOTIN BIOSYNTHESIS CYTOCHROME P450"/>
    <property type="match status" value="1"/>
</dbReference>
<dbReference type="InterPro" id="IPR002397">
    <property type="entry name" value="Cyt_P450_B"/>
</dbReference>
<keyword evidence="3 7" id="KW-0479">Metal-binding</keyword>
<dbReference type="EMBL" id="CP016279">
    <property type="protein sequence ID" value="ANP50231.1"/>
    <property type="molecule type" value="Genomic_DNA"/>
</dbReference>
<dbReference type="GO" id="GO:0005506">
    <property type="term" value="F:iron ion binding"/>
    <property type="evidence" value="ECO:0007669"/>
    <property type="project" value="InterPro"/>
</dbReference>
<evidence type="ECO:0000256" key="6">
    <source>
        <dbReference type="ARBA" id="ARBA00023033"/>
    </source>
</evidence>
<dbReference type="InterPro" id="IPR017972">
    <property type="entry name" value="Cyt_P450_CS"/>
</dbReference>
<dbReference type="PRINTS" id="PR00359">
    <property type="entry name" value="BP450"/>
</dbReference>
<dbReference type="AlphaFoldDB" id="A0A1B1AUL4"/>
<sequence>MSVREAPPVPDVFDPRRYAAAVPYADYRVLRDHHPVAWQEEPEVLGWPAGPGFWAVTRHADVVRVLKESATYSSYVGATQIRDPDPEDLPFIRRMMLNQDPPHHGRLRRLVSRAFTPGRVDRFAAVARERARTLLGLALDEARSGDGTADLVAAVTDEYALLNLADLLGVPESDRRLLLHWTQRVIGYQDPDEAAPPVLDAAGKPVNPRSPAMLRDMFAYARQLAAHKRRCPADDILTTLAHDAELADAELEMFFFLLTVAGNDTVRGAAPGGLLALAEHPEAYGRLRAGKAGVRPAVDELLRWHPPVLTFRRTAARDTELAGRRIRAGDKVVVFHASANRDERVFAEPDRLDLARTPNPHVSFGDGPHVCLGAHFARLQLRLLYEEVLRALPGPRPAGPPGRLVSNFINGFKSLPLSIV</sequence>
<dbReference type="RefSeq" id="WP_067302605.1">
    <property type="nucleotide sequence ID" value="NZ_CP016279.1"/>
</dbReference>
<comment type="similarity">
    <text evidence="1 7">Belongs to the cytochrome P450 family.</text>
</comment>
<dbReference type="InterPro" id="IPR036396">
    <property type="entry name" value="Cyt_P450_sf"/>
</dbReference>
<evidence type="ECO:0000256" key="7">
    <source>
        <dbReference type="RuleBase" id="RU000461"/>
    </source>
</evidence>
<dbReference type="Pfam" id="PF00067">
    <property type="entry name" value="p450"/>
    <property type="match status" value="1"/>
</dbReference>
<evidence type="ECO:0000313" key="10">
    <source>
        <dbReference type="Proteomes" id="UP000092659"/>
    </source>
</evidence>
<evidence type="ECO:0000313" key="11">
    <source>
        <dbReference type="Proteomes" id="UP001519309"/>
    </source>
</evidence>
<protein>
    <submittedName>
        <fullName evidence="8 9">Cytochrome</fullName>
    </submittedName>
</protein>
<dbReference type="OrthoDB" id="5241086at2"/>
<dbReference type="InterPro" id="IPR001128">
    <property type="entry name" value="Cyt_P450"/>
</dbReference>
<evidence type="ECO:0000256" key="1">
    <source>
        <dbReference type="ARBA" id="ARBA00010617"/>
    </source>
</evidence>
<dbReference type="GO" id="GO:0020037">
    <property type="term" value="F:heme binding"/>
    <property type="evidence" value="ECO:0007669"/>
    <property type="project" value="InterPro"/>
</dbReference>
<dbReference type="SUPFAM" id="SSF48264">
    <property type="entry name" value="Cytochrome P450"/>
    <property type="match status" value="1"/>
</dbReference>
<evidence type="ECO:0000256" key="4">
    <source>
        <dbReference type="ARBA" id="ARBA00023002"/>
    </source>
</evidence>
<keyword evidence="11" id="KW-1185">Reference proteome</keyword>
<evidence type="ECO:0000313" key="9">
    <source>
        <dbReference type="EMBL" id="MBP2048118.1"/>
    </source>
</evidence>
<keyword evidence="6 7" id="KW-0503">Monooxygenase</keyword>
<dbReference type="KEGG" id="sgs:AVL59_11945"/>
<evidence type="ECO:0000313" key="8">
    <source>
        <dbReference type="EMBL" id="ANP50231.1"/>
    </source>
</evidence>
<dbReference type="PANTHER" id="PTHR46696">
    <property type="entry name" value="P450, PUTATIVE (EUROFUNG)-RELATED"/>
    <property type="match status" value="1"/>
</dbReference>
<keyword evidence="5 7" id="KW-0408">Iron</keyword>
<evidence type="ECO:0000256" key="2">
    <source>
        <dbReference type="ARBA" id="ARBA00022617"/>
    </source>
</evidence>
<dbReference type="Proteomes" id="UP001519309">
    <property type="component" value="Unassembled WGS sequence"/>
</dbReference>
<keyword evidence="2 7" id="KW-0349">Heme</keyword>
<organism evidence="8 10">
    <name type="scientific">Streptomyces griseochromogenes</name>
    <dbReference type="NCBI Taxonomy" id="68214"/>
    <lineage>
        <taxon>Bacteria</taxon>
        <taxon>Bacillati</taxon>
        <taxon>Actinomycetota</taxon>
        <taxon>Actinomycetes</taxon>
        <taxon>Kitasatosporales</taxon>
        <taxon>Streptomycetaceae</taxon>
        <taxon>Streptomyces</taxon>
    </lineage>
</organism>
<evidence type="ECO:0000256" key="3">
    <source>
        <dbReference type="ARBA" id="ARBA00022723"/>
    </source>
</evidence>
<proteinExistence type="inferred from homology"/>
<dbReference type="STRING" id="68214.AVL59_11945"/>